<dbReference type="Pfam" id="PF00027">
    <property type="entry name" value="cNMP_binding"/>
    <property type="match status" value="1"/>
</dbReference>
<dbReference type="PROSITE" id="PS50042">
    <property type="entry name" value="CNMP_BINDING_3"/>
    <property type="match status" value="1"/>
</dbReference>
<evidence type="ECO:0000313" key="2">
    <source>
        <dbReference type="EMBL" id="MFB2879169.1"/>
    </source>
</evidence>
<comment type="caution">
    <text evidence="2">The sequence shown here is derived from an EMBL/GenBank/DDBJ whole genome shotgun (WGS) entry which is preliminary data.</text>
</comment>
<protein>
    <submittedName>
        <fullName evidence="2">Family 2B encapsulin nanocompartment shell protein</fullName>
    </submittedName>
</protein>
<dbReference type="InterPro" id="IPR049822">
    <property type="entry name" value="Encap_f2a"/>
</dbReference>
<dbReference type="InterPro" id="IPR018488">
    <property type="entry name" value="cNMP-bd_CS"/>
</dbReference>
<dbReference type="InterPro" id="IPR050503">
    <property type="entry name" value="cAMP-dep_PK_reg_su-like"/>
</dbReference>
<feature type="domain" description="Cyclic nucleotide-binding" evidence="1">
    <location>
        <begin position="92"/>
        <end position="212"/>
    </location>
</feature>
<dbReference type="SUPFAM" id="SSF51206">
    <property type="entry name" value="cAMP-binding domain-like"/>
    <property type="match status" value="1"/>
</dbReference>
<organism evidence="2 3">
    <name type="scientific">Floridaenema aerugineum BLCC-F46</name>
    <dbReference type="NCBI Taxonomy" id="3153654"/>
    <lineage>
        <taxon>Bacteria</taxon>
        <taxon>Bacillati</taxon>
        <taxon>Cyanobacteriota</taxon>
        <taxon>Cyanophyceae</taxon>
        <taxon>Oscillatoriophycideae</taxon>
        <taxon>Aerosakkonematales</taxon>
        <taxon>Aerosakkonemataceae</taxon>
        <taxon>Floridanema</taxon>
        <taxon>Floridanema aerugineum</taxon>
    </lineage>
</organism>
<evidence type="ECO:0000259" key="1">
    <source>
        <dbReference type="PROSITE" id="PS50042"/>
    </source>
</evidence>
<name>A0ABV4X8Q6_9CYAN</name>
<dbReference type="Proteomes" id="UP001576774">
    <property type="component" value="Unassembled WGS sequence"/>
</dbReference>
<proteinExistence type="predicted"/>
<dbReference type="Gene3D" id="2.60.120.10">
    <property type="entry name" value="Jelly Rolls"/>
    <property type="match status" value="1"/>
</dbReference>
<dbReference type="CDD" id="cd00038">
    <property type="entry name" value="CAP_ED"/>
    <property type="match status" value="1"/>
</dbReference>
<reference evidence="2 3" key="1">
    <citation type="submission" date="2024-09" db="EMBL/GenBank/DDBJ databases">
        <title>Floridaenema gen nov. (Aerosakkonemataceae, Aerosakkonematales ord. nov., Cyanobacteria) from benthic tropical and subtropical fresh waters, with the description of four new species.</title>
        <authorList>
            <person name="Moretto J.A."/>
            <person name="Berthold D.E."/>
            <person name="Lefler F.W."/>
            <person name="Huang I.-S."/>
            <person name="Laughinghouse H. IV."/>
        </authorList>
    </citation>
    <scope>NUCLEOTIDE SEQUENCE [LARGE SCALE GENOMIC DNA]</scope>
    <source>
        <strain evidence="2 3">BLCC-F46</strain>
    </source>
</reference>
<gene>
    <name evidence="2" type="ORF">ACE1CC_20130</name>
</gene>
<evidence type="ECO:0000313" key="3">
    <source>
        <dbReference type="Proteomes" id="UP001576774"/>
    </source>
</evidence>
<dbReference type="InterPro" id="IPR000595">
    <property type="entry name" value="cNMP-bd_dom"/>
</dbReference>
<dbReference type="InterPro" id="IPR045641">
    <property type="entry name" value="SrpI-like"/>
</dbReference>
<accession>A0ABV4X8Q6</accession>
<dbReference type="InterPro" id="IPR018490">
    <property type="entry name" value="cNMP-bd_dom_sf"/>
</dbReference>
<dbReference type="Pfam" id="PF19307">
    <property type="entry name" value="SrpI-like"/>
    <property type="match status" value="1"/>
</dbReference>
<dbReference type="PANTHER" id="PTHR11635">
    <property type="entry name" value="CAMP-DEPENDENT PROTEIN KINASE REGULATORY CHAIN"/>
    <property type="match status" value="1"/>
</dbReference>
<sequence>MVNIATNPNHRPQQSIDIKAARNLAITTNTIPQMVGITPRWLLHFLPWVQVQSGTYRVNRTKIVLKETPKVRINNSNGVSTVVLEDLRKIPLFSCLDQSETAAIANRFQTQNFGIGECLICEGQPGDKLYIVVEGKLEVFTGGDQGENLRVAVLSAGDFFGETNLYQETASEVCIRTLSSCRLLTLAKACFDQIVAQFPTLRNNLQQNIENRLRLKSLLNPFGEEKIALAADYEGEADLPATFVDYEIEPQEYDLSLVQTILRVHTRVTDIYNEPIDQLREQLRLSVEGMKEKQEWEIINNPNFGLLKAASPLMRVQPRYGAPTPDDLDEMITRVWKKPAFFLAHPRAIAAFGRECTRRGVPPTTINLFGCPFICWRGIPIVPCDKLEVQNRTANPQGPGKTNILLVRVGETEQGVVGLHKIGIPGEQLPGLSVRFMGINTQAVASYLMTLYFSCAVLTDDALAVLENVEVGYYHDYQYSRA</sequence>
<dbReference type="InterPro" id="IPR014710">
    <property type="entry name" value="RmlC-like_jellyroll"/>
</dbReference>
<keyword evidence="3" id="KW-1185">Reference proteome</keyword>
<dbReference type="InterPro" id="IPR049817">
    <property type="entry name" value="Encap_f2b"/>
</dbReference>
<dbReference type="NCBIfam" id="NF041163">
    <property type="entry name" value="encap_f2b"/>
    <property type="match status" value="1"/>
</dbReference>
<dbReference type="PROSITE" id="PS00888">
    <property type="entry name" value="CNMP_BINDING_1"/>
    <property type="match status" value="1"/>
</dbReference>
<dbReference type="RefSeq" id="WP_413272219.1">
    <property type="nucleotide sequence ID" value="NZ_JBHFNQ010000152.1"/>
</dbReference>
<dbReference type="SMART" id="SM00100">
    <property type="entry name" value="cNMP"/>
    <property type="match status" value="1"/>
</dbReference>
<dbReference type="EMBL" id="JBHFNQ010000152">
    <property type="protein sequence ID" value="MFB2879169.1"/>
    <property type="molecule type" value="Genomic_DNA"/>
</dbReference>
<dbReference type="NCBIfam" id="NF041162">
    <property type="entry name" value="encap_f2a"/>
    <property type="match status" value="1"/>
</dbReference>
<dbReference type="PANTHER" id="PTHR11635:SF152">
    <property type="entry name" value="CAMP-DEPENDENT PROTEIN KINASE TYPE I REGULATORY SUBUNIT-RELATED"/>
    <property type="match status" value="1"/>
</dbReference>